<dbReference type="EMBL" id="CAJVPY010013870">
    <property type="protein sequence ID" value="CAG8743202.1"/>
    <property type="molecule type" value="Genomic_DNA"/>
</dbReference>
<name>A0A9N9NMV7_9GLOM</name>
<dbReference type="Proteomes" id="UP000789405">
    <property type="component" value="Unassembled WGS sequence"/>
</dbReference>
<evidence type="ECO:0000313" key="1">
    <source>
        <dbReference type="EMBL" id="CAG8743202.1"/>
    </source>
</evidence>
<sequence>MLNDLFRTARETDPKSVIKCQRYGQPNISISFKQPDYLPLPNIHFRNKHNSTIDCDSTLADYKSCSSFINKTTHIASSNSVGRPFHGSFLPKLKLIPYNGISLFELNIYITDPGYNASYQESAMLMEAYDRGKILIRS</sequence>
<evidence type="ECO:0000313" key="2">
    <source>
        <dbReference type="Proteomes" id="UP000789405"/>
    </source>
</evidence>
<gene>
    <name evidence="1" type="ORF">DERYTH_LOCUS16190</name>
</gene>
<dbReference type="AlphaFoldDB" id="A0A9N9NMV7"/>
<protein>
    <submittedName>
        <fullName evidence="1">606_t:CDS:1</fullName>
    </submittedName>
</protein>
<proteinExistence type="predicted"/>
<organism evidence="1 2">
    <name type="scientific">Dentiscutata erythropus</name>
    <dbReference type="NCBI Taxonomy" id="1348616"/>
    <lineage>
        <taxon>Eukaryota</taxon>
        <taxon>Fungi</taxon>
        <taxon>Fungi incertae sedis</taxon>
        <taxon>Mucoromycota</taxon>
        <taxon>Glomeromycotina</taxon>
        <taxon>Glomeromycetes</taxon>
        <taxon>Diversisporales</taxon>
        <taxon>Gigasporaceae</taxon>
        <taxon>Dentiscutata</taxon>
    </lineage>
</organism>
<keyword evidence="2" id="KW-1185">Reference proteome</keyword>
<comment type="caution">
    <text evidence="1">The sequence shown here is derived from an EMBL/GenBank/DDBJ whole genome shotgun (WGS) entry which is preliminary data.</text>
</comment>
<reference evidence="1" key="1">
    <citation type="submission" date="2021-06" db="EMBL/GenBank/DDBJ databases">
        <authorList>
            <person name="Kallberg Y."/>
            <person name="Tangrot J."/>
            <person name="Rosling A."/>
        </authorList>
    </citation>
    <scope>NUCLEOTIDE SEQUENCE</scope>
    <source>
        <strain evidence="1">MA453B</strain>
    </source>
</reference>
<accession>A0A9N9NMV7</accession>
<dbReference type="OrthoDB" id="10511552at2759"/>